<evidence type="ECO:0000256" key="9">
    <source>
        <dbReference type="ARBA" id="ARBA00023136"/>
    </source>
</evidence>
<evidence type="ECO:0000256" key="8">
    <source>
        <dbReference type="ARBA" id="ARBA00022989"/>
    </source>
</evidence>
<comment type="subcellular location">
    <subcellularLocation>
        <location evidence="1 10">Cell inner membrane</location>
        <topology evidence="1 10">Single-pass membrane protein</topology>
        <orientation evidence="1 10">Periplasmic side</orientation>
    </subcellularLocation>
</comment>
<dbReference type="PROSITE" id="PS52015">
    <property type="entry name" value="TONB_CTD"/>
    <property type="match status" value="1"/>
</dbReference>
<keyword evidence="14" id="KW-1185">Reference proteome</keyword>
<keyword evidence="10" id="KW-0735">Signal-anchor</keyword>
<gene>
    <name evidence="13" type="ORF">GCM10023144_44050</name>
</gene>
<feature type="domain" description="TonB C-terminal" evidence="12">
    <location>
        <begin position="157"/>
        <end position="247"/>
    </location>
</feature>
<feature type="compositionally biased region" description="Pro residues" evidence="11">
    <location>
        <begin position="116"/>
        <end position="130"/>
    </location>
</feature>
<keyword evidence="4 10" id="KW-1003">Cell membrane</keyword>
<evidence type="ECO:0000256" key="4">
    <source>
        <dbReference type="ARBA" id="ARBA00022475"/>
    </source>
</evidence>
<comment type="similarity">
    <text evidence="2 10">Belongs to the TonB family.</text>
</comment>
<organism evidence="13 14">
    <name type="scientific">Pigmentiphaga soli</name>
    <dbReference type="NCBI Taxonomy" id="1007095"/>
    <lineage>
        <taxon>Bacteria</taxon>
        <taxon>Pseudomonadati</taxon>
        <taxon>Pseudomonadota</taxon>
        <taxon>Betaproteobacteria</taxon>
        <taxon>Burkholderiales</taxon>
        <taxon>Alcaligenaceae</taxon>
        <taxon>Pigmentiphaga</taxon>
    </lineage>
</organism>
<evidence type="ECO:0000313" key="13">
    <source>
        <dbReference type="EMBL" id="GAA4342249.1"/>
    </source>
</evidence>
<dbReference type="PANTHER" id="PTHR33446:SF2">
    <property type="entry name" value="PROTEIN TONB"/>
    <property type="match status" value="1"/>
</dbReference>
<feature type="transmembrane region" description="Helical" evidence="10">
    <location>
        <begin position="12"/>
        <end position="33"/>
    </location>
</feature>
<proteinExistence type="inferred from homology"/>
<evidence type="ECO:0000256" key="3">
    <source>
        <dbReference type="ARBA" id="ARBA00022448"/>
    </source>
</evidence>
<dbReference type="Proteomes" id="UP001501671">
    <property type="component" value="Unassembled WGS sequence"/>
</dbReference>
<feature type="region of interest" description="Disordered" evidence="11">
    <location>
        <begin position="57"/>
        <end position="159"/>
    </location>
</feature>
<feature type="compositionally biased region" description="Pro residues" evidence="11">
    <location>
        <begin position="58"/>
        <end position="70"/>
    </location>
</feature>
<dbReference type="InterPro" id="IPR003538">
    <property type="entry name" value="TonB"/>
</dbReference>
<evidence type="ECO:0000259" key="12">
    <source>
        <dbReference type="PROSITE" id="PS52015"/>
    </source>
</evidence>
<evidence type="ECO:0000256" key="7">
    <source>
        <dbReference type="ARBA" id="ARBA00022927"/>
    </source>
</evidence>
<dbReference type="NCBIfam" id="TIGR01352">
    <property type="entry name" value="tonB_Cterm"/>
    <property type="match status" value="1"/>
</dbReference>
<protein>
    <recommendedName>
        <fullName evidence="10">Protein TonB</fullName>
    </recommendedName>
</protein>
<comment type="function">
    <text evidence="10">Interacts with outer membrane receptor proteins that carry out high-affinity binding and energy dependent uptake into the periplasmic space of specific substrates. It could act to transduce energy from the cytoplasmic membrane to specific energy-requiring processes in the outer membrane, resulting in the release into the periplasm of ligands bound by these outer membrane proteins.</text>
</comment>
<keyword evidence="9 10" id="KW-0472">Membrane</keyword>
<sequence length="247" mass="26623">MSWNSPVPASMRVGVAIAVIALHAAVIAGLVLMPSQPELKPEPETVAVRFIELSPVVQMPPAPPAPTPPEPKPEPKPKPKPVVKPRPKPVVKPKPQPKPEPPPEPKPESDTAITTPPEPPAEAAPAPAPQPTTQASGTPDTARQAASPQAPPADQPRQLGNIEYLVKPQLEYPYTSRRLREEGRVMVRIYVNTQGVVYQADLVSSSGFPRLDQAALETARKTRFKPATENGTPVAGFINLPFDFYLK</sequence>
<keyword evidence="8 10" id="KW-1133">Transmembrane helix</keyword>
<evidence type="ECO:0000256" key="11">
    <source>
        <dbReference type="SAM" id="MobiDB-lite"/>
    </source>
</evidence>
<evidence type="ECO:0000256" key="2">
    <source>
        <dbReference type="ARBA" id="ARBA00006555"/>
    </source>
</evidence>
<dbReference type="SUPFAM" id="SSF74653">
    <property type="entry name" value="TolA/TonB C-terminal domain"/>
    <property type="match status" value="1"/>
</dbReference>
<reference evidence="14" key="1">
    <citation type="journal article" date="2019" name="Int. J. Syst. Evol. Microbiol.">
        <title>The Global Catalogue of Microorganisms (GCM) 10K type strain sequencing project: providing services to taxonomists for standard genome sequencing and annotation.</title>
        <authorList>
            <consortium name="The Broad Institute Genomics Platform"/>
            <consortium name="The Broad Institute Genome Sequencing Center for Infectious Disease"/>
            <person name="Wu L."/>
            <person name="Ma J."/>
        </authorList>
    </citation>
    <scope>NUCLEOTIDE SEQUENCE [LARGE SCALE GENOMIC DNA]</scope>
    <source>
        <strain evidence="14">JCM 17666</strain>
    </source>
</reference>
<accession>A0ABP8HPI1</accession>
<keyword evidence="7 10" id="KW-0653">Protein transport</keyword>
<comment type="caution">
    <text evidence="13">The sequence shown here is derived from an EMBL/GenBank/DDBJ whole genome shotgun (WGS) entry which is preliminary data.</text>
</comment>
<evidence type="ECO:0000256" key="1">
    <source>
        <dbReference type="ARBA" id="ARBA00004383"/>
    </source>
</evidence>
<name>A0ABP8HPI1_9BURK</name>
<evidence type="ECO:0000313" key="14">
    <source>
        <dbReference type="Proteomes" id="UP001501671"/>
    </source>
</evidence>
<keyword evidence="5 10" id="KW-0997">Cell inner membrane</keyword>
<feature type="compositionally biased region" description="Basic residues" evidence="11">
    <location>
        <begin position="78"/>
        <end position="91"/>
    </location>
</feature>
<evidence type="ECO:0000256" key="5">
    <source>
        <dbReference type="ARBA" id="ARBA00022519"/>
    </source>
</evidence>
<dbReference type="PRINTS" id="PR01374">
    <property type="entry name" value="TONBPROTEIN"/>
</dbReference>
<dbReference type="InterPro" id="IPR037682">
    <property type="entry name" value="TonB_C"/>
</dbReference>
<dbReference type="Gene3D" id="3.30.1150.10">
    <property type="match status" value="1"/>
</dbReference>
<dbReference type="PANTHER" id="PTHR33446">
    <property type="entry name" value="PROTEIN TONB-RELATED"/>
    <property type="match status" value="1"/>
</dbReference>
<keyword evidence="6 10" id="KW-0812">Transmembrane</keyword>
<evidence type="ECO:0000256" key="6">
    <source>
        <dbReference type="ARBA" id="ARBA00022692"/>
    </source>
</evidence>
<keyword evidence="3 10" id="KW-0813">Transport</keyword>
<dbReference type="Pfam" id="PF03544">
    <property type="entry name" value="TonB_C"/>
    <property type="match status" value="1"/>
</dbReference>
<dbReference type="EMBL" id="BAABFO010000033">
    <property type="protein sequence ID" value="GAA4342249.1"/>
    <property type="molecule type" value="Genomic_DNA"/>
</dbReference>
<evidence type="ECO:0000256" key="10">
    <source>
        <dbReference type="RuleBase" id="RU362123"/>
    </source>
</evidence>
<dbReference type="InterPro" id="IPR051045">
    <property type="entry name" value="TonB-dependent_transducer"/>
</dbReference>
<dbReference type="InterPro" id="IPR006260">
    <property type="entry name" value="TonB/TolA_C"/>
</dbReference>
<dbReference type="RefSeq" id="WP_345252092.1">
    <property type="nucleotide sequence ID" value="NZ_BAABFO010000033.1"/>
</dbReference>